<dbReference type="EMBL" id="JAUSWL010000001">
    <property type="protein sequence ID" value="MDQ0541336.1"/>
    <property type="molecule type" value="Genomic_DNA"/>
</dbReference>
<evidence type="ECO:0008006" key="7">
    <source>
        <dbReference type="Google" id="ProtNLM"/>
    </source>
</evidence>
<protein>
    <recommendedName>
        <fullName evidence="7">Phosphate starvation-inducible protein PsiF</fullName>
    </recommendedName>
</protein>
<feature type="compositionally biased region" description="Low complexity" evidence="1">
    <location>
        <begin position="26"/>
        <end position="53"/>
    </location>
</feature>
<feature type="region of interest" description="Disordered" evidence="1">
    <location>
        <begin position="26"/>
        <end position="97"/>
    </location>
</feature>
<evidence type="ECO:0000313" key="4">
    <source>
        <dbReference type="EMBL" id="MER2286940.1"/>
    </source>
</evidence>
<feature type="compositionally biased region" description="Basic and acidic residues" evidence="1">
    <location>
        <begin position="54"/>
        <end position="63"/>
    </location>
</feature>
<reference evidence="4" key="2">
    <citation type="submission" date="2024-06" db="EMBL/GenBank/DDBJ databases">
        <authorList>
            <person name="Campbell A.G."/>
        </authorList>
    </citation>
    <scope>NUCLEOTIDE SEQUENCE</scope>
    <source>
        <strain evidence="4">EM17</strain>
    </source>
</reference>
<evidence type="ECO:0000256" key="2">
    <source>
        <dbReference type="SAM" id="SignalP"/>
    </source>
</evidence>
<reference evidence="3" key="1">
    <citation type="submission" date="2023-07" db="EMBL/GenBank/DDBJ databases">
        <title>Genomic Encyclopedia of Type Strains, Phase IV (KMG-IV): sequencing the most valuable type-strain genomes for metagenomic binning, comparative biology and taxonomic classification.</title>
        <authorList>
            <person name="Goeker M."/>
        </authorList>
    </citation>
    <scope>NUCLEOTIDE SEQUENCE</scope>
    <source>
        <strain evidence="3">DSM 19569</strain>
    </source>
</reference>
<dbReference type="AlphaFoldDB" id="A0AAJ1TIN2"/>
<gene>
    <name evidence="4" type="ORF">ABS770_01610</name>
    <name evidence="3" type="ORF">QO001_000244</name>
</gene>
<accession>A0AAJ1TIN2</accession>
<feature type="signal peptide" evidence="2">
    <location>
        <begin position="1"/>
        <end position="23"/>
    </location>
</feature>
<dbReference type="RefSeq" id="WP_007564358.1">
    <property type="nucleotide sequence ID" value="NZ_JAJALK010000001.1"/>
</dbReference>
<name>A0AAJ1TIN2_9HYPH</name>
<evidence type="ECO:0000313" key="3">
    <source>
        <dbReference type="EMBL" id="MDQ0541336.1"/>
    </source>
</evidence>
<evidence type="ECO:0000313" key="5">
    <source>
        <dbReference type="Proteomes" id="UP001223420"/>
    </source>
</evidence>
<proteinExistence type="predicted"/>
<dbReference type="EMBL" id="JBELQD010000001">
    <property type="protein sequence ID" value="MER2286940.1"/>
    <property type="molecule type" value="Genomic_DNA"/>
</dbReference>
<evidence type="ECO:0000256" key="1">
    <source>
        <dbReference type="SAM" id="MobiDB-lite"/>
    </source>
</evidence>
<dbReference type="Proteomes" id="UP001432995">
    <property type="component" value="Unassembled WGS sequence"/>
</dbReference>
<evidence type="ECO:0000313" key="6">
    <source>
        <dbReference type="Proteomes" id="UP001432995"/>
    </source>
</evidence>
<keyword evidence="6" id="KW-1185">Reference proteome</keyword>
<organism evidence="3 5">
    <name type="scientific">Methylobacterium brachiatum</name>
    <dbReference type="NCBI Taxonomy" id="269660"/>
    <lineage>
        <taxon>Bacteria</taxon>
        <taxon>Pseudomonadati</taxon>
        <taxon>Pseudomonadota</taxon>
        <taxon>Alphaproteobacteria</taxon>
        <taxon>Hyphomicrobiales</taxon>
        <taxon>Methylobacteriaceae</taxon>
        <taxon>Methylobacterium</taxon>
    </lineage>
</organism>
<feature type="chain" id="PRO_5042489431" description="Phosphate starvation-inducible protein PsiF" evidence="2">
    <location>
        <begin position="24"/>
        <end position="97"/>
    </location>
</feature>
<comment type="caution">
    <text evidence="3">The sequence shown here is derived from an EMBL/GenBank/DDBJ whole genome shotgun (WGS) entry which is preliminary data.</text>
</comment>
<dbReference type="Proteomes" id="UP001223420">
    <property type="component" value="Unassembled WGS sequence"/>
</dbReference>
<sequence>MIDRLVRIAVLSAPLFMVQPLLAKEAPASAPATSEAPAAKEPAAKAPSAGQSAARERQKKCGAEWRALTDAQKSAQGPKWPQFWSSCNKRLKGGDKA</sequence>
<keyword evidence="2" id="KW-0732">Signal</keyword>